<dbReference type="EMBL" id="JBHTLX010000017">
    <property type="protein sequence ID" value="MFD1248694.1"/>
    <property type="molecule type" value="Genomic_DNA"/>
</dbReference>
<feature type="chain" id="PRO_5047108683" evidence="1">
    <location>
        <begin position="25"/>
        <end position="329"/>
    </location>
</feature>
<organism evidence="2 3">
    <name type="scientific">Nocardioides ginsengisoli</name>
    <dbReference type="NCBI Taxonomy" id="363868"/>
    <lineage>
        <taxon>Bacteria</taxon>
        <taxon>Bacillati</taxon>
        <taxon>Actinomycetota</taxon>
        <taxon>Actinomycetes</taxon>
        <taxon>Propionibacteriales</taxon>
        <taxon>Nocardioidaceae</taxon>
        <taxon>Nocardioides</taxon>
    </lineage>
</organism>
<keyword evidence="1" id="KW-0732">Signal</keyword>
<comment type="caution">
    <text evidence="2">The sequence shown here is derived from an EMBL/GenBank/DDBJ whole genome shotgun (WGS) entry which is preliminary data.</text>
</comment>
<reference evidence="3" key="1">
    <citation type="journal article" date="2019" name="Int. J. Syst. Evol. Microbiol.">
        <title>The Global Catalogue of Microorganisms (GCM) 10K type strain sequencing project: providing services to taxonomists for standard genome sequencing and annotation.</title>
        <authorList>
            <consortium name="The Broad Institute Genomics Platform"/>
            <consortium name="The Broad Institute Genome Sequencing Center for Infectious Disease"/>
            <person name="Wu L."/>
            <person name="Ma J."/>
        </authorList>
    </citation>
    <scope>NUCLEOTIDE SEQUENCE [LARGE SCALE GENOMIC DNA]</scope>
    <source>
        <strain evidence="3">CCUG 52478</strain>
    </source>
</reference>
<evidence type="ECO:0000313" key="2">
    <source>
        <dbReference type="EMBL" id="MFD1248694.1"/>
    </source>
</evidence>
<keyword evidence="3" id="KW-1185">Reference proteome</keyword>
<dbReference type="RefSeq" id="WP_367919250.1">
    <property type="nucleotide sequence ID" value="NZ_BAABAC010000020.1"/>
</dbReference>
<proteinExistence type="predicted"/>
<name>A0ABW3W0J2_9ACTN</name>
<gene>
    <name evidence="2" type="ORF">ACFQ3F_12920</name>
</gene>
<evidence type="ECO:0000313" key="3">
    <source>
        <dbReference type="Proteomes" id="UP001597229"/>
    </source>
</evidence>
<feature type="signal peptide" evidence="1">
    <location>
        <begin position="1"/>
        <end position="24"/>
    </location>
</feature>
<sequence>MSKTVRRLLAVLLLGTALPLGALAASSADEGPYPGLPPLQHVDGEIGSRWGSTVSGGIANTLRARQWSRTPLMASAYNVILRPKTPSEFGPEYFGCTDSHAFVYFVSAPGAMHNYGETPDITVRTVAFGDIPVRATVRLEQRRDDAGRPLPISFHSSACILNEPGPHGTTQVRDTDIEDRLYVRVTNVVVDGVPVRLAAGCRTAEPGSLRLHGKGWWDDELQGFGGQIDIVQPWLTGNFSPAQGGLLAGSLDVGRFAGCTTVDGDDLSRLLTATVAGPGNPVRLTTTGAFGCRGPRLPSGLIGPPAPGMGAQDLTCPSGMPAPIPDFPG</sequence>
<dbReference type="Proteomes" id="UP001597229">
    <property type="component" value="Unassembled WGS sequence"/>
</dbReference>
<evidence type="ECO:0000256" key="1">
    <source>
        <dbReference type="SAM" id="SignalP"/>
    </source>
</evidence>
<accession>A0ABW3W0J2</accession>
<protein>
    <submittedName>
        <fullName evidence="2">Uncharacterized protein</fullName>
    </submittedName>
</protein>